<dbReference type="InterPro" id="IPR004358">
    <property type="entry name" value="Sig_transdc_His_kin-like_C"/>
</dbReference>
<dbReference type="FunFam" id="3.30.565.10:FF:000006">
    <property type="entry name" value="Sensor histidine kinase WalK"/>
    <property type="match status" value="1"/>
</dbReference>
<keyword evidence="9" id="KW-1185">Reference proteome</keyword>
<dbReference type="Pfam" id="PF02518">
    <property type="entry name" value="HATPase_c"/>
    <property type="match status" value="1"/>
</dbReference>
<dbReference type="SMART" id="SM00387">
    <property type="entry name" value="HATPase_c"/>
    <property type="match status" value="1"/>
</dbReference>
<evidence type="ECO:0000256" key="4">
    <source>
        <dbReference type="ARBA" id="ARBA00022679"/>
    </source>
</evidence>
<feature type="coiled-coil region" evidence="6">
    <location>
        <begin position="66"/>
        <end position="135"/>
    </location>
</feature>
<dbReference type="GO" id="GO:0000155">
    <property type="term" value="F:phosphorelay sensor kinase activity"/>
    <property type="evidence" value="ECO:0007669"/>
    <property type="project" value="InterPro"/>
</dbReference>
<evidence type="ECO:0000256" key="3">
    <source>
        <dbReference type="ARBA" id="ARBA00022553"/>
    </source>
</evidence>
<dbReference type="GO" id="GO:0000156">
    <property type="term" value="F:phosphorelay response regulator activity"/>
    <property type="evidence" value="ECO:0007669"/>
    <property type="project" value="TreeGrafter"/>
</dbReference>
<dbReference type="InterPro" id="IPR003594">
    <property type="entry name" value="HATPase_dom"/>
</dbReference>
<evidence type="ECO:0000256" key="6">
    <source>
        <dbReference type="SAM" id="Coils"/>
    </source>
</evidence>
<dbReference type="GO" id="GO:0030295">
    <property type="term" value="F:protein kinase activator activity"/>
    <property type="evidence" value="ECO:0007669"/>
    <property type="project" value="TreeGrafter"/>
</dbReference>
<dbReference type="InterPro" id="IPR036890">
    <property type="entry name" value="HATPase_C_sf"/>
</dbReference>
<dbReference type="PANTHER" id="PTHR42878:SF15">
    <property type="entry name" value="BACTERIOPHYTOCHROME"/>
    <property type="match status" value="1"/>
</dbReference>
<dbReference type="OrthoDB" id="9781208at2"/>
<dbReference type="PRINTS" id="PR00344">
    <property type="entry name" value="BCTRLSENSOR"/>
</dbReference>
<protein>
    <recommendedName>
        <fullName evidence="2">histidine kinase</fullName>
        <ecNumber evidence="2">2.7.13.3</ecNumber>
    </recommendedName>
</protein>
<dbReference type="RefSeq" id="WP_147084729.1">
    <property type="nucleotide sequence ID" value="NZ_VORM01000003.1"/>
</dbReference>
<dbReference type="Gene3D" id="3.30.565.10">
    <property type="entry name" value="Histidine kinase-like ATPase, C-terminal domain"/>
    <property type="match status" value="1"/>
</dbReference>
<keyword evidence="3" id="KW-0597">Phosphoprotein</keyword>
<keyword evidence="5" id="KW-0418">Kinase</keyword>
<name>A0A5C6ZLT7_9FLAO</name>
<dbReference type="SUPFAM" id="SSF55874">
    <property type="entry name" value="ATPase domain of HSP90 chaperone/DNA topoisomerase II/histidine kinase"/>
    <property type="match status" value="1"/>
</dbReference>
<evidence type="ECO:0000256" key="2">
    <source>
        <dbReference type="ARBA" id="ARBA00012438"/>
    </source>
</evidence>
<evidence type="ECO:0000256" key="1">
    <source>
        <dbReference type="ARBA" id="ARBA00000085"/>
    </source>
</evidence>
<dbReference type="Proteomes" id="UP000321578">
    <property type="component" value="Unassembled WGS sequence"/>
</dbReference>
<comment type="caution">
    <text evidence="8">The sequence shown here is derived from an EMBL/GenBank/DDBJ whole genome shotgun (WGS) entry which is preliminary data.</text>
</comment>
<organism evidence="8 9">
    <name type="scientific">Subsaximicrobium wynnwilliamsii</name>
    <dbReference type="NCBI Taxonomy" id="291179"/>
    <lineage>
        <taxon>Bacteria</taxon>
        <taxon>Pseudomonadati</taxon>
        <taxon>Bacteroidota</taxon>
        <taxon>Flavobacteriia</taxon>
        <taxon>Flavobacteriales</taxon>
        <taxon>Flavobacteriaceae</taxon>
        <taxon>Subsaximicrobium</taxon>
    </lineage>
</organism>
<accession>A0A5C6ZLT7</accession>
<dbReference type="InterPro" id="IPR036097">
    <property type="entry name" value="HisK_dim/P_sf"/>
</dbReference>
<dbReference type="SUPFAM" id="SSF47384">
    <property type="entry name" value="Homodimeric domain of signal transducing histidine kinase"/>
    <property type="match status" value="1"/>
</dbReference>
<reference evidence="8 9" key="1">
    <citation type="submission" date="2019-08" db="EMBL/GenBank/DDBJ databases">
        <title>Genomes of Subsaximicrobium wynnwilliamsii strains.</title>
        <authorList>
            <person name="Bowman J.P."/>
        </authorList>
    </citation>
    <scope>NUCLEOTIDE SEQUENCE [LARGE SCALE GENOMIC DNA]</scope>
    <source>
        <strain evidence="8 9">2-80-2</strain>
    </source>
</reference>
<feature type="domain" description="Histidine kinase" evidence="7">
    <location>
        <begin position="142"/>
        <end position="355"/>
    </location>
</feature>
<dbReference type="InterPro" id="IPR003661">
    <property type="entry name" value="HisK_dim/P_dom"/>
</dbReference>
<evidence type="ECO:0000313" key="9">
    <source>
        <dbReference type="Proteomes" id="UP000321578"/>
    </source>
</evidence>
<gene>
    <name evidence="8" type="ORF">ESY86_01385</name>
</gene>
<dbReference type="EC" id="2.7.13.3" evidence="2"/>
<proteinExistence type="predicted"/>
<dbReference type="PROSITE" id="PS50109">
    <property type="entry name" value="HIS_KIN"/>
    <property type="match status" value="1"/>
</dbReference>
<comment type="catalytic activity">
    <reaction evidence="1">
        <text>ATP + protein L-histidine = ADP + protein N-phospho-L-histidine.</text>
        <dbReference type="EC" id="2.7.13.3"/>
    </reaction>
</comment>
<sequence length="370" mass="41781">MEKGGKSLKLINANKELAFQNEEKEKRAAELVIANKELAFQNEEKEKRAAELVIANKELVFQSEEKEKRAAELVNANKELAFQNEEKGKRAAELGIANKALVFQNKEKKKRAVELSDSNKEVDELEKRVKERTEDLESFSYSVSHDLRAPLRAINGYAKMLDEDYSNVLDAEGKRFLVEVRNNANKMGVLIDDLLTFSRLGRKGITNAKVDMNKLFETVLSEISQNTAHHAEIKYSNLLPAVADRNLLQQVISNLLSNAIKYSSKKEKPEIDITSKYKNGMQVYAISDNGVGFDMHYVNKLFGVFQRLHSDEEFPGTGVGLAIVQRIIHKHNGNVWAEAKEGQGATFYFSLPAIDEKPVVSQSFNLTKSW</sequence>
<evidence type="ECO:0000259" key="7">
    <source>
        <dbReference type="PROSITE" id="PS50109"/>
    </source>
</evidence>
<dbReference type="PANTHER" id="PTHR42878">
    <property type="entry name" value="TWO-COMPONENT HISTIDINE KINASE"/>
    <property type="match status" value="1"/>
</dbReference>
<keyword evidence="4" id="KW-0808">Transferase</keyword>
<evidence type="ECO:0000256" key="5">
    <source>
        <dbReference type="ARBA" id="ARBA00022777"/>
    </source>
</evidence>
<keyword evidence="6" id="KW-0175">Coiled coil</keyword>
<dbReference type="EMBL" id="VORO01000001">
    <property type="protein sequence ID" value="TXD91268.1"/>
    <property type="molecule type" value="Genomic_DNA"/>
</dbReference>
<dbReference type="InterPro" id="IPR005467">
    <property type="entry name" value="His_kinase_dom"/>
</dbReference>
<dbReference type="SMART" id="SM00388">
    <property type="entry name" value="HisKA"/>
    <property type="match status" value="1"/>
</dbReference>
<dbReference type="Pfam" id="PF00512">
    <property type="entry name" value="HisKA"/>
    <property type="match status" value="1"/>
</dbReference>
<dbReference type="GO" id="GO:0007234">
    <property type="term" value="P:osmosensory signaling via phosphorelay pathway"/>
    <property type="evidence" value="ECO:0007669"/>
    <property type="project" value="TreeGrafter"/>
</dbReference>
<dbReference type="Gene3D" id="1.10.287.130">
    <property type="match status" value="1"/>
</dbReference>
<evidence type="ECO:0000313" key="8">
    <source>
        <dbReference type="EMBL" id="TXD91268.1"/>
    </source>
</evidence>
<dbReference type="CDD" id="cd00082">
    <property type="entry name" value="HisKA"/>
    <property type="match status" value="1"/>
</dbReference>
<dbReference type="AlphaFoldDB" id="A0A5C6ZLT7"/>
<dbReference type="InterPro" id="IPR050351">
    <property type="entry name" value="BphY/WalK/GraS-like"/>
</dbReference>